<dbReference type="AlphaFoldDB" id="A0AA38T0U5"/>
<sequence>MKIWSDEKNGFLHIVQNKYVEKFFQFDQTKILSTSFATHFKFDRSTIPMIDEVKEYMRKVSYLSRGDAAQGGRPFLAV</sequence>
<protein>
    <submittedName>
        <fullName evidence="1">Uncharacterized protein</fullName>
    </submittedName>
</protein>
<keyword evidence="2" id="KW-1185">Reference proteome</keyword>
<gene>
    <name evidence="1" type="ORF">OSB04_025108</name>
</gene>
<evidence type="ECO:0000313" key="1">
    <source>
        <dbReference type="EMBL" id="KAJ9545401.1"/>
    </source>
</evidence>
<accession>A0AA38T0U5</accession>
<reference evidence="1" key="1">
    <citation type="submission" date="2023-03" db="EMBL/GenBank/DDBJ databases">
        <title>Chromosome-scale reference genome and RAD-based genetic map of yellow starthistle (Centaurea solstitialis) reveal putative structural variation and QTLs associated with invader traits.</title>
        <authorList>
            <person name="Reatini B."/>
            <person name="Cang F.A."/>
            <person name="Jiang Q."/>
            <person name="Mckibben M.T.W."/>
            <person name="Barker M.S."/>
            <person name="Rieseberg L.H."/>
            <person name="Dlugosch K.M."/>
        </authorList>
    </citation>
    <scope>NUCLEOTIDE SEQUENCE</scope>
    <source>
        <strain evidence="1">CAN-66</strain>
        <tissue evidence="1">Leaf</tissue>
    </source>
</reference>
<evidence type="ECO:0000313" key="2">
    <source>
        <dbReference type="Proteomes" id="UP001172457"/>
    </source>
</evidence>
<proteinExistence type="predicted"/>
<organism evidence="1 2">
    <name type="scientific">Centaurea solstitialis</name>
    <name type="common">yellow star-thistle</name>
    <dbReference type="NCBI Taxonomy" id="347529"/>
    <lineage>
        <taxon>Eukaryota</taxon>
        <taxon>Viridiplantae</taxon>
        <taxon>Streptophyta</taxon>
        <taxon>Embryophyta</taxon>
        <taxon>Tracheophyta</taxon>
        <taxon>Spermatophyta</taxon>
        <taxon>Magnoliopsida</taxon>
        <taxon>eudicotyledons</taxon>
        <taxon>Gunneridae</taxon>
        <taxon>Pentapetalae</taxon>
        <taxon>asterids</taxon>
        <taxon>campanulids</taxon>
        <taxon>Asterales</taxon>
        <taxon>Asteraceae</taxon>
        <taxon>Carduoideae</taxon>
        <taxon>Cardueae</taxon>
        <taxon>Centaureinae</taxon>
        <taxon>Centaurea</taxon>
    </lineage>
</organism>
<name>A0AA38T0U5_9ASTR</name>
<dbReference type="EMBL" id="JARYMX010000006">
    <property type="protein sequence ID" value="KAJ9545401.1"/>
    <property type="molecule type" value="Genomic_DNA"/>
</dbReference>
<dbReference type="Proteomes" id="UP001172457">
    <property type="component" value="Chromosome 6"/>
</dbReference>
<comment type="caution">
    <text evidence="1">The sequence shown here is derived from an EMBL/GenBank/DDBJ whole genome shotgun (WGS) entry which is preliminary data.</text>
</comment>